<name>A0A9P0AXC6_BRAAE</name>
<dbReference type="Gene3D" id="3.40.960.10">
    <property type="entry name" value="VSR Endonuclease"/>
    <property type="match status" value="1"/>
</dbReference>
<sequence length="1251" mass="144719">MSGFNDNDKVGIVFTNTEFPDRPLAISLRNRSQMTVAVILNTLGLVLQSNSSFFTNNKLTMAIDRVQLPTGHGRQPLKGATYSEFCRRKYGIVTVNNDDNYCLAYALALGIAHRSDITDFKKLKSKPNLLKQRGRELSRAANVDLSNGGSLEDIKCFQDYLKKDFTIVVYNNRTGSDTYFKGEPKDTRKTINLILENNHYNLIISLTSAFSTSYFCESCQKRYASRDKHVKCPYTCPNCHSSPPCVSDAEEITCKDCKRTFRGIRCLNIHKEKLCSKLHRCLTCLNSYWTKDKHKCGEKYCRTCSCLKDTRHDCYMQPNRISDKAKQSLENDFLFAFYDFECMQEKEVSSNIFLHEPNLCVVQQVCSECISKDNIDLDCRKCGKRKHIFSKDPVASLLNYLHEFEKKKFNVFALAHNMKGYDGCFITKHILKHVNRWNPKIIRNGCKFVSITCNNIKFIDSLNYMPLPLNKLPSAFKFEEVKGYFPHLFNRSENSNYVGPLPDASFYMPDSMTLDARSKFFKWYNKEISNNVVFNFKEEIIKYCILDVDILRKSCIKFRECFIEATNIDPFQEATTIASVCSKVFRRNFLQPNTIGIIPPKGYRMKDNFSEISLKWLCWQESLFPGIKHAGNGQEIRLKENLLVDGFCATTNTVFEFDGCYFHGCEKCFPQQTTSFQNSTDKNMLMFLRLEKTKAKHKKIKDAGYNLKNIWECEFKKLLKADENIRACANNNFKKYVEAPLNPRESFFGGRTNAVKLYHKISDEKEKICYFDVCSLYPFINKYKKYPLGRPKTHIGDEACRKLPMDTIEGIIKCSVLPPRNLYHPVLPYKCNNKLMFPLCKACVESLHQGQCQHAEGERKFTGTFVADELRKAISLNYKILEIYEVWEYKVTQFNRETKSGGLFSKYVDTFLKIKQECSGWPSWCTTEESKDAYIQAYFDHEGIKLDKSKICYNPGMRFIAKLMLNSFWGKFGQRENLMQTSVISEPLELFNILTDPSVIVNNMVIISDEMLLVSWKKHEEAVSSLSTVNVAIAAYTTAMARLELYSYLEKLGRRVLYFDTDSVIFTYREGEWLPEVGDYLGMLTDEVIEYGPGSKITEFVSGGPKNYAYKIYIADKQEFDTVCKVKGITINSKSCKNVNFETLKAMVCNNAEPTYIHNTRKICITPNYEIISRPESKIYRIGYNKRRRIDNNYDTVPYGYLEEEEEVGYDRVNGEHMELDMKVNDNTAKDDDEYSEEEGDIPFYMDGWTL</sequence>
<dbReference type="Pfam" id="PF03175">
    <property type="entry name" value="DNA_pol_B_2"/>
    <property type="match status" value="3"/>
</dbReference>
<dbReference type="GO" id="GO:0006260">
    <property type="term" value="P:DNA replication"/>
    <property type="evidence" value="ECO:0007669"/>
    <property type="project" value="UniProtKB-KW"/>
</dbReference>
<dbReference type="Gene3D" id="3.90.1600.10">
    <property type="entry name" value="Palm domain of DNA polymerase"/>
    <property type="match status" value="1"/>
</dbReference>
<evidence type="ECO:0000256" key="7">
    <source>
        <dbReference type="ARBA" id="ARBA00023125"/>
    </source>
</evidence>
<keyword evidence="7" id="KW-0238">DNA-binding</keyword>
<dbReference type="InterPro" id="IPR004868">
    <property type="entry name" value="DNA-dir_DNA_pol_B_mt/vir"/>
</dbReference>
<dbReference type="EC" id="2.7.7.7" evidence="2"/>
<evidence type="ECO:0000256" key="6">
    <source>
        <dbReference type="ARBA" id="ARBA00022932"/>
    </source>
</evidence>
<dbReference type="InterPro" id="IPR036397">
    <property type="entry name" value="RNaseH_sf"/>
</dbReference>
<keyword evidence="5" id="KW-0235">DNA replication</keyword>
<organism evidence="10 11">
    <name type="scientific">Brassicogethes aeneus</name>
    <name type="common">Rape pollen beetle</name>
    <name type="synonym">Meligethes aeneus</name>
    <dbReference type="NCBI Taxonomy" id="1431903"/>
    <lineage>
        <taxon>Eukaryota</taxon>
        <taxon>Metazoa</taxon>
        <taxon>Ecdysozoa</taxon>
        <taxon>Arthropoda</taxon>
        <taxon>Hexapoda</taxon>
        <taxon>Insecta</taxon>
        <taxon>Pterygota</taxon>
        <taxon>Neoptera</taxon>
        <taxon>Endopterygota</taxon>
        <taxon>Coleoptera</taxon>
        <taxon>Polyphaga</taxon>
        <taxon>Cucujiformia</taxon>
        <taxon>Nitidulidae</taxon>
        <taxon>Meligethinae</taxon>
        <taxon>Brassicogethes</taxon>
    </lineage>
</organism>
<dbReference type="GO" id="GO:0042575">
    <property type="term" value="C:DNA polymerase complex"/>
    <property type="evidence" value="ECO:0007669"/>
    <property type="project" value="UniProtKB-ARBA"/>
</dbReference>
<evidence type="ECO:0000256" key="5">
    <source>
        <dbReference type="ARBA" id="ARBA00022705"/>
    </source>
</evidence>
<feature type="domain" description="DNA-directed DNA polymerase family B mitochondria/virus" evidence="9">
    <location>
        <begin position="410"/>
        <end position="593"/>
    </location>
</feature>
<dbReference type="PANTHER" id="PTHR33568">
    <property type="entry name" value="DNA POLYMERASE"/>
    <property type="match status" value="1"/>
</dbReference>
<dbReference type="Proteomes" id="UP001154078">
    <property type="component" value="Chromosome 2"/>
</dbReference>
<dbReference type="GO" id="GO:0003887">
    <property type="term" value="F:DNA-directed DNA polymerase activity"/>
    <property type="evidence" value="ECO:0007669"/>
    <property type="project" value="UniProtKB-KW"/>
</dbReference>
<dbReference type="Gene3D" id="3.30.420.10">
    <property type="entry name" value="Ribonuclease H-like superfamily/Ribonuclease H"/>
    <property type="match status" value="1"/>
</dbReference>
<evidence type="ECO:0000256" key="1">
    <source>
        <dbReference type="ARBA" id="ARBA00005755"/>
    </source>
</evidence>
<evidence type="ECO:0000313" key="10">
    <source>
        <dbReference type="EMBL" id="CAH0550879.1"/>
    </source>
</evidence>
<gene>
    <name evidence="10" type="ORF">MELIAE_LOCUS3598</name>
</gene>
<dbReference type="GO" id="GO:0000166">
    <property type="term" value="F:nucleotide binding"/>
    <property type="evidence" value="ECO:0007669"/>
    <property type="project" value="InterPro"/>
</dbReference>
<evidence type="ECO:0000256" key="8">
    <source>
        <dbReference type="ARBA" id="ARBA00049244"/>
    </source>
</evidence>
<dbReference type="OrthoDB" id="5871067at2759"/>
<evidence type="ECO:0000256" key="2">
    <source>
        <dbReference type="ARBA" id="ARBA00012417"/>
    </source>
</evidence>
<keyword evidence="4" id="KW-0548">Nucleotidyltransferase</keyword>
<dbReference type="AlphaFoldDB" id="A0A9P0AXC6"/>
<evidence type="ECO:0000313" key="11">
    <source>
        <dbReference type="Proteomes" id="UP001154078"/>
    </source>
</evidence>
<keyword evidence="3" id="KW-0808">Transferase</keyword>
<dbReference type="SUPFAM" id="SSF53098">
    <property type="entry name" value="Ribonuclease H-like"/>
    <property type="match status" value="1"/>
</dbReference>
<keyword evidence="11" id="KW-1185">Reference proteome</keyword>
<dbReference type="InterPro" id="IPR023211">
    <property type="entry name" value="DNA_pol_palm_dom_sf"/>
</dbReference>
<evidence type="ECO:0000256" key="4">
    <source>
        <dbReference type="ARBA" id="ARBA00022695"/>
    </source>
</evidence>
<feature type="domain" description="DNA-directed DNA polymerase family B mitochondria/virus" evidence="9">
    <location>
        <begin position="947"/>
        <end position="1050"/>
    </location>
</feature>
<reference evidence="10" key="1">
    <citation type="submission" date="2021-12" db="EMBL/GenBank/DDBJ databases">
        <authorList>
            <person name="King R."/>
        </authorList>
    </citation>
    <scope>NUCLEOTIDE SEQUENCE</scope>
</reference>
<dbReference type="InterPro" id="IPR043502">
    <property type="entry name" value="DNA/RNA_pol_sf"/>
</dbReference>
<evidence type="ECO:0000256" key="3">
    <source>
        <dbReference type="ARBA" id="ARBA00022679"/>
    </source>
</evidence>
<keyword evidence="6" id="KW-0239">DNA-directed DNA polymerase</keyword>
<feature type="domain" description="DNA-directed DNA polymerase family B mitochondria/virus" evidence="9">
    <location>
        <begin position="744"/>
        <end position="917"/>
    </location>
</feature>
<dbReference type="PANTHER" id="PTHR33568:SF3">
    <property type="entry name" value="DNA-DIRECTED DNA POLYMERASE"/>
    <property type="match status" value="1"/>
</dbReference>
<dbReference type="SUPFAM" id="SSF56672">
    <property type="entry name" value="DNA/RNA polymerases"/>
    <property type="match status" value="1"/>
</dbReference>
<evidence type="ECO:0000259" key="9">
    <source>
        <dbReference type="Pfam" id="PF03175"/>
    </source>
</evidence>
<comment type="similarity">
    <text evidence="1">Belongs to the DNA polymerase type-B family.</text>
</comment>
<accession>A0A9P0AXC6</accession>
<dbReference type="InterPro" id="IPR012337">
    <property type="entry name" value="RNaseH-like_sf"/>
</dbReference>
<comment type="catalytic activity">
    <reaction evidence="8">
        <text>DNA(n) + a 2'-deoxyribonucleoside 5'-triphosphate = DNA(n+1) + diphosphate</text>
        <dbReference type="Rhea" id="RHEA:22508"/>
        <dbReference type="Rhea" id="RHEA-COMP:17339"/>
        <dbReference type="Rhea" id="RHEA-COMP:17340"/>
        <dbReference type="ChEBI" id="CHEBI:33019"/>
        <dbReference type="ChEBI" id="CHEBI:61560"/>
        <dbReference type="ChEBI" id="CHEBI:173112"/>
        <dbReference type="EC" id="2.7.7.7"/>
    </reaction>
</comment>
<protein>
    <recommendedName>
        <fullName evidence="2">DNA-directed DNA polymerase</fullName>
        <ecNumber evidence="2">2.7.7.7</ecNumber>
    </recommendedName>
</protein>
<proteinExistence type="inferred from homology"/>
<dbReference type="GO" id="GO:0003677">
    <property type="term" value="F:DNA binding"/>
    <property type="evidence" value="ECO:0007669"/>
    <property type="project" value="UniProtKB-KW"/>
</dbReference>
<dbReference type="EMBL" id="OV121133">
    <property type="protein sequence ID" value="CAH0550879.1"/>
    <property type="molecule type" value="Genomic_DNA"/>
</dbReference>
<dbReference type="Gene3D" id="1.10.287.690">
    <property type="entry name" value="Helix hairpin bin"/>
    <property type="match status" value="1"/>
</dbReference>